<organism evidence="2 3">
    <name type="scientific">Aspergillus avenaceus</name>
    <dbReference type="NCBI Taxonomy" id="36643"/>
    <lineage>
        <taxon>Eukaryota</taxon>
        <taxon>Fungi</taxon>
        <taxon>Dikarya</taxon>
        <taxon>Ascomycota</taxon>
        <taxon>Pezizomycotina</taxon>
        <taxon>Eurotiomycetes</taxon>
        <taxon>Eurotiomycetidae</taxon>
        <taxon>Eurotiales</taxon>
        <taxon>Aspergillaceae</taxon>
        <taxon>Aspergillus</taxon>
        <taxon>Aspergillus subgen. Circumdati</taxon>
    </lineage>
</organism>
<dbReference type="Proteomes" id="UP000325780">
    <property type="component" value="Unassembled WGS sequence"/>
</dbReference>
<dbReference type="InterPro" id="IPR052711">
    <property type="entry name" value="Zinc_ADH-like"/>
</dbReference>
<dbReference type="InterPro" id="IPR013149">
    <property type="entry name" value="ADH-like_C"/>
</dbReference>
<dbReference type="PANTHER" id="PTHR45033:SF2">
    <property type="entry name" value="ZINC-TYPE ALCOHOL DEHYDROGENASE-LIKE PROTEIN C1773.06C"/>
    <property type="match status" value="1"/>
</dbReference>
<evidence type="ECO:0000313" key="2">
    <source>
        <dbReference type="EMBL" id="KAE8151610.1"/>
    </source>
</evidence>
<sequence>MPFTSVKSALKQILHAWSDGQNFLHPRFLALHYLVLPCAAVTDWNALYGGPKGLKAGETVLTPGSGGVTSMFASQIANIGGGGVQVISTTRGAQKADRLKRDGADRVIHYREDEEWGNTAKKRSRREYGADLIVGIGGVNTMVQSTRALATDGQIAVIGRRAGAQSSAGGDNTGSHSPSIATIRRVVVGSRQFGQFAKAM</sequence>
<accession>A0A5N6TZ42</accession>
<protein>
    <recommendedName>
        <fullName evidence="1">Alcohol dehydrogenase-like C-terminal domain-containing protein</fullName>
    </recommendedName>
</protein>
<proteinExistence type="predicted"/>
<dbReference type="Pfam" id="PF00107">
    <property type="entry name" value="ADH_zinc_N"/>
    <property type="match status" value="1"/>
</dbReference>
<keyword evidence="3" id="KW-1185">Reference proteome</keyword>
<evidence type="ECO:0000259" key="1">
    <source>
        <dbReference type="Pfam" id="PF00107"/>
    </source>
</evidence>
<dbReference type="OrthoDB" id="3509362at2759"/>
<dbReference type="AlphaFoldDB" id="A0A5N6TZ42"/>
<dbReference type="EMBL" id="ML742068">
    <property type="protein sequence ID" value="KAE8151610.1"/>
    <property type="molecule type" value="Genomic_DNA"/>
</dbReference>
<evidence type="ECO:0000313" key="3">
    <source>
        <dbReference type="Proteomes" id="UP000325780"/>
    </source>
</evidence>
<dbReference type="SUPFAM" id="SSF51735">
    <property type="entry name" value="NAD(P)-binding Rossmann-fold domains"/>
    <property type="match status" value="1"/>
</dbReference>
<name>A0A5N6TZ42_ASPAV</name>
<reference evidence="2 3" key="1">
    <citation type="submission" date="2019-04" db="EMBL/GenBank/DDBJ databases">
        <title>Friends and foes A comparative genomics study of 23 Aspergillus species from section Flavi.</title>
        <authorList>
            <consortium name="DOE Joint Genome Institute"/>
            <person name="Kjaerbolling I."/>
            <person name="Vesth T."/>
            <person name="Frisvad J.C."/>
            <person name="Nybo J.L."/>
            <person name="Theobald S."/>
            <person name="Kildgaard S."/>
            <person name="Isbrandt T."/>
            <person name="Kuo A."/>
            <person name="Sato A."/>
            <person name="Lyhne E.K."/>
            <person name="Kogle M.E."/>
            <person name="Wiebenga A."/>
            <person name="Kun R.S."/>
            <person name="Lubbers R.J."/>
            <person name="Makela M.R."/>
            <person name="Barry K."/>
            <person name="Chovatia M."/>
            <person name="Clum A."/>
            <person name="Daum C."/>
            <person name="Haridas S."/>
            <person name="He G."/>
            <person name="LaButti K."/>
            <person name="Lipzen A."/>
            <person name="Mondo S."/>
            <person name="Riley R."/>
            <person name="Salamov A."/>
            <person name="Simmons B.A."/>
            <person name="Magnuson J.K."/>
            <person name="Henrissat B."/>
            <person name="Mortensen U.H."/>
            <person name="Larsen T.O."/>
            <person name="Devries R.P."/>
            <person name="Grigoriev I.V."/>
            <person name="Machida M."/>
            <person name="Baker S.E."/>
            <person name="Andersen M.R."/>
        </authorList>
    </citation>
    <scope>NUCLEOTIDE SEQUENCE [LARGE SCALE GENOMIC DNA]</scope>
    <source>
        <strain evidence="2 3">IBT 18842</strain>
    </source>
</reference>
<dbReference type="PANTHER" id="PTHR45033">
    <property type="match status" value="1"/>
</dbReference>
<feature type="domain" description="Alcohol dehydrogenase-like C-terminal" evidence="1">
    <location>
        <begin position="71"/>
        <end position="170"/>
    </location>
</feature>
<dbReference type="Gene3D" id="3.40.50.720">
    <property type="entry name" value="NAD(P)-binding Rossmann-like Domain"/>
    <property type="match status" value="1"/>
</dbReference>
<dbReference type="InterPro" id="IPR036291">
    <property type="entry name" value="NAD(P)-bd_dom_sf"/>
</dbReference>
<gene>
    <name evidence="2" type="ORF">BDV25DRAFT_138740</name>
</gene>